<dbReference type="Proteomes" id="UP000001542">
    <property type="component" value="Unassembled WGS sequence"/>
</dbReference>
<dbReference type="SUPFAM" id="SSF50978">
    <property type="entry name" value="WD40 repeat-like"/>
    <property type="match status" value="1"/>
</dbReference>
<feature type="repeat" description="WD" evidence="1">
    <location>
        <begin position="200"/>
        <end position="241"/>
    </location>
</feature>
<dbReference type="VEuPathDB" id="TrichDB:TVAGG3_0985900"/>
<dbReference type="PROSITE" id="PS50294">
    <property type="entry name" value="WD_REPEATS_REGION"/>
    <property type="match status" value="1"/>
</dbReference>
<dbReference type="SMART" id="SM00320">
    <property type="entry name" value="WD40"/>
    <property type="match status" value="5"/>
</dbReference>
<dbReference type="Pfam" id="PF00400">
    <property type="entry name" value="WD40"/>
    <property type="match status" value="2"/>
</dbReference>
<dbReference type="VEuPathDB" id="TrichDB:TVAG_014340"/>
<proteinExistence type="predicted"/>
<dbReference type="InterPro" id="IPR036322">
    <property type="entry name" value="WD40_repeat_dom_sf"/>
</dbReference>
<dbReference type="AlphaFoldDB" id="A2DDI8"/>
<dbReference type="eggNOG" id="KOG4283">
    <property type="taxonomic scope" value="Eukaryota"/>
</dbReference>
<dbReference type="RefSeq" id="XP_001582653.1">
    <property type="nucleotide sequence ID" value="XM_001582603.1"/>
</dbReference>
<dbReference type="InterPro" id="IPR001680">
    <property type="entry name" value="WD40_rpt"/>
</dbReference>
<dbReference type="Gene3D" id="2.130.10.10">
    <property type="entry name" value="YVTN repeat-like/Quinoprotein amine dehydrogenase"/>
    <property type="match status" value="1"/>
</dbReference>
<dbReference type="GO" id="GO:0043161">
    <property type="term" value="P:proteasome-mediated ubiquitin-dependent protein catabolic process"/>
    <property type="evidence" value="ECO:0000318"/>
    <property type="project" value="GO_Central"/>
</dbReference>
<keyword evidence="1" id="KW-0853">WD repeat</keyword>
<dbReference type="InterPro" id="IPR042238">
    <property type="entry name" value="Rad28/ERCC8/Ckn1/ATCSA-1"/>
</dbReference>
<dbReference type="GO" id="GO:0000109">
    <property type="term" value="C:nucleotide-excision repair complex"/>
    <property type="evidence" value="ECO:0000318"/>
    <property type="project" value="GO_Central"/>
</dbReference>
<dbReference type="KEGG" id="tva:5467217"/>
<gene>
    <name evidence="2" type="ORF">TVAG_014340</name>
</gene>
<dbReference type="GO" id="GO:0000209">
    <property type="term" value="P:protein polyubiquitination"/>
    <property type="evidence" value="ECO:0000318"/>
    <property type="project" value="GO_Central"/>
</dbReference>
<keyword evidence="3" id="KW-1185">Reference proteome</keyword>
<dbReference type="PROSITE" id="PS50082">
    <property type="entry name" value="WD_REPEATS_2"/>
    <property type="match status" value="1"/>
</dbReference>
<dbReference type="PANTHER" id="PTHR46202">
    <property type="entry name" value="DNA EXCISION REPAIR PROTEIN ERCC-8"/>
    <property type="match status" value="1"/>
</dbReference>
<evidence type="ECO:0000256" key="1">
    <source>
        <dbReference type="PROSITE-ProRule" id="PRU00221"/>
    </source>
</evidence>
<dbReference type="OrthoDB" id="361494at2759"/>
<organism evidence="2 3">
    <name type="scientific">Trichomonas vaginalis (strain ATCC PRA-98 / G3)</name>
    <dbReference type="NCBI Taxonomy" id="412133"/>
    <lineage>
        <taxon>Eukaryota</taxon>
        <taxon>Metamonada</taxon>
        <taxon>Parabasalia</taxon>
        <taxon>Trichomonadida</taxon>
        <taxon>Trichomonadidae</taxon>
        <taxon>Trichomonas</taxon>
    </lineage>
</organism>
<dbReference type="InParanoid" id="A2DDI8"/>
<dbReference type="GO" id="GO:0031464">
    <property type="term" value="C:Cul4A-RING E3 ubiquitin ligase complex"/>
    <property type="evidence" value="ECO:0000318"/>
    <property type="project" value="GO_Central"/>
</dbReference>
<dbReference type="SMR" id="A2DDI8"/>
<dbReference type="PANTHER" id="PTHR46202:SF1">
    <property type="entry name" value="DNA EXCISION REPAIR PROTEIN ERCC-8"/>
    <property type="match status" value="1"/>
</dbReference>
<dbReference type="EMBL" id="DS113189">
    <property type="protein sequence ID" value="EAY21667.1"/>
    <property type="molecule type" value="Genomic_DNA"/>
</dbReference>
<dbReference type="InterPro" id="IPR015943">
    <property type="entry name" value="WD40/YVTN_repeat-like_dom_sf"/>
</dbReference>
<name>A2DDI8_TRIV3</name>
<dbReference type="GO" id="GO:0006283">
    <property type="term" value="P:transcription-coupled nucleotide-excision repair"/>
    <property type="evidence" value="ECO:0000318"/>
    <property type="project" value="GO_Central"/>
</dbReference>
<reference evidence="2" key="2">
    <citation type="journal article" date="2007" name="Science">
        <title>Draft genome sequence of the sexually transmitted pathogen Trichomonas vaginalis.</title>
        <authorList>
            <person name="Carlton J.M."/>
            <person name="Hirt R.P."/>
            <person name="Silva J.C."/>
            <person name="Delcher A.L."/>
            <person name="Schatz M."/>
            <person name="Zhao Q."/>
            <person name="Wortman J.R."/>
            <person name="Bidwell S.L."/>
            <person name="Alsmark U.C.M."/>
            <person name="Besteiro S."/>
            <person name="Sicheritz-Ponten T."/>
            <person name="Noel C.J."/>
            <person name="Dacks J.B."/>
            <person name="Foster P.G."/>
            <person name="Simillion C."/>
            <person name="Van de Peer Y."/>
            <person name="Miranda-Saavedra D."/>
            <person name="Barton G.J."/>
            <person name="Westrop G.D."/>
            <person name="Mueller S."/>
            <person name="Dessi D."/>
            <person name="Fiori P.L."/>
            <person name="Ren Q."/>
            <person name="Paulsen I."/>
            <person name="Zhang H."/>
            <person name="Bastida-Corcuera F.D."/>
            <person name="Simoes-Barbosa A."/>
            <person name="Brown M.T."/>
            <person name="Hayes R.D."/>
            <person name="Mukherjee M."/>
            <person name="Okumura C.Y."/>
            <person name="Schneider R."/>
            <person name="Smith A.J."/>
            <person name="Vanacova S."/>
            <person name="Villalvazo M."/>
            <person name="Haas B.J."/>
            <person name="Pertea M."/>
            <person name="Feldblyum T.V."/>
            <person name="Utterback T.R."/>
            <person name="Shu C.L."/>
            <person name="Osoegawa K."/>
            <person name="de Jong P.J."/>
            <person name="Hrdy I."/>
            <person name="Horvathova L."/>
            <person name="Zubacova Z."/>
            <person name="Dolezal P."/>
            <person name="Malik S.B."/>
            <person name="Logsdon J.M. Jr."/>
            <person name="Henze K."/>
            <person name="Gupta A."/>
            <person name="Wang C.C."/>
            <person name="Dunne R.L."/>
            <person name="Upcroft J.A."/>
            <person name="Upcroft P."/>
            <person name="White O."/>
            <person name="Salzberg S.L."/>
            <person name="Tang P."/>
            <person name="Chiu C.-H."/>
            <person name="Lee Y.-S."/>
            <person name="Embley T.M."/>
            <person name="Coombs G.H."/>
            <person name="Mottram J.C."/>
            <person name="Tachezy J."/>
            <person name="Fraser-Liggett C.M."/>
            <person name="Johnson P.J."/>
        </authorList>
    </citation>
    <scope>NUCLEOTIDE SEQUENCE [LARGE SCALE GENOMIC DNA]</scope>
    <source>
        <strain evidence="2">G3</strain>
    </source>
</reference>
<sequence length="327" mass="36821">MIGDFVIDSQYSNPQYSGGINSIDIDPIYKTKVIGVTENGRYFCYDLNKRQEIYSYPCKNLCCITDVAILKTDGGIFCTTAVDGYLRIYDINDARKSAQMCNCHGIVRSISASPNEPVVIVSLNEGSIRIFDLRQSVNLNALKTGRDNPVTIAEYSKDNNFLIAAGDTDGRLFLFDIRNPKGPYQLDWYRSQITDQPETFSAHGSEVTTINFSSSGRTFLSADRNGVIREWSSDSGLSELNEYRTTEYKRSTRRTKLVFRDDTIFVPSENAVYDVQNDKKLIGHISTVNGVVEINDGIISYGEDNLMTVWKPKDSIPFIDDKSDWSD</sequence>
<dbReference type="STRING" id="5722.A2DDI8"/>
<evidence type="ECO:0000313" key="3">
    <source>
        <dbReference type="Proteomes" id="UP000001542"/>
    </source>
</evidence>
<evidence type="ECO:0000313" key="2">
    <source>
        <dbReference type="EMBL" id="EAY21667.1"/>
    </source>
</evidence>
<reference evidence="2" key="1">
    <citation type="submission" date="2006-10" db="EMBL/GenBank/DDBJ databases">
        <authorList>
            <person name="Amadeo P."/>
            <person name="Zhao Q."/>
            <person name="Wortman J."/>
            <person name="Fraser-Liggett C."/>
            <person name="Carlton J."/>
        </authorList>
    </citation>
    <scope>NUCLEOTIDE SEQUENCE</scope>
    <source>
        <strain evidence="2">G3</strain>
    </source>
</reference>
<accession>A2DDI8</accession>
<protein>
    <submittedName>
        <fullName evidence="2">Uncharacterized protein</fullName>
    </submittedName>
</protein>